<dbReference type="Proteomes" id="UP000247586">
    <property type="component" value="Chromosome"/>
</dbReference>
<dbReference type="OrthoDB" id="46150at2157"/>
<dbReference type="EMBL" id="CP029287">
    <property type="protein sequence ID" value="AWR99049.1"/>
    <property type="molecule type" value="Genomic_DNA"/>
</dbReference>
<evidence type="ECO:0000259" key="1">
    <source>
        <dbReference type="Pfam" id="PF01850"/>
    </source>
</evidence>
<dbReference type="KEGG" id="mhk:DFR87_04360"/>
<feature type="domain" description="PIN" evidence="1">
    <location>
        <begin position="3"/>
        <end position="124"/>
    </location>
</feature>
<dbReference type="Pfam" id="PF01850">
    <property type="entry name" value="PIN"/>
    <property type="match status" value="1"/>
</dbReference>
<proteinExistence type="predicted"/>
<dbReference type="STRING" id="1293036.GCA_001315825_01178"/>
<accession>A0A2U9ISM7</accession>
<sequence>MRVLIDTTFILPALGVDVGERVLELIGKFHNHEIYFVELSTLEAMWVIRRLIKKGAEVDLKRVKIGLRSVRETYRLLRVPTSAYLMAIKEKGHEDLIDLTLYYTAKSYGLKFLSIDQKLKEFDKDKVIVDEI</sequence>
<dbReference type="AlphaFoldDB" id="A0A2U9ISM7"/>
<dbReference type="RefSeq" id="WP_054836475.1">
    <property type="nucleotide sequence ID" value="NZ_BBBA01000005.1"/>
</dbReference>
<dbReference type="InterPro" id="IPR002716">
    <property type="entry name" value="PIN_dom"/>
</dbReference>
<keyword evidence="3" id="KW-1185">Reference proteome</keyword>
<evidence type="ECO:0000313" key="2">
    <source>
        <dbReference type="EMBL" id="AWR99049.1"/>
    </source>
</evidence>
<dbReference type="Gene3D" id="3.40.50.1010">
    <property type="entry name" value="5'-nuclease"/>
    <property type="match status" value="1"/>
</dbReference>
<dbReference type="InterPro" id="IPR029060">
    <property type="entry name" value="PIN-like_dom_sf"/>
</dbReference>
<dbReference type="SUPFAM" id="SSF88723">
    <property type="entry name" value="PIN domain-like"/>
    <property type="match status" value="1"/>
</dbReference>
<name>A0A2U9ISM7_9CREN</name>
<organism evidence="2 3">
    <name type="scientific">Metallosphaera hakonensis JCM 8857 = DSM 7519</name>
    <dbReference type="NCBI Taxonomy" id="1293036"/>
    <lineage>
        <taxon>Archaea</taxon>
        <taxon>Thermoproteota</taxon>
        <taxon>Thermoprotei</taxon>
        <taxon>Sulfolobales</taxon>
        <taxon>Sulfolobaceae</taxon>
        <taxon>Metallosphaera</taxon>
    </lineage>
</organism>
<gene>
    <name evidence="2" type="ORF">DFR87_04360</name>
</gene>
<reference evidence="2" key="1">
    <citation type="submission" date="2018-05" db="EMBL/GenBank/DDBJ databases">
        <title>Complete Genome Sequences of Extremely Thermoacidophilic, Metal-Mobilizing Type-Strain Members of the Archaeal Family Sulfolobaceae: Acidianus brierleyi DSM-1651T, Acidianus sulfidivorans DSM-18786T, Metallosphaera hakonensis DSM-7519T, and Metallosphaera prunae DSM-10039T.</title>
        <authorList>
            <person name="Counts J.A."/>
            <person name="Kelly R.M."/>
        </authorList>
    </citation>
    <scope>NUCLEOTIDE SEQUENCE [LARGE SCALE GENOMIC DNA]</scope>
    <source>
        <strain evidence="2">HO1-1</strain>
    </source>
</reference>
<protein>
    <submittedName>
        <fullName evidence="2">PIN domain-containing protein</fullName>
    </submittedName>
</protein>
<dbReference type="GeneID" id="36834548"/>
<evidence type="ECO:0000313" key="3">
    <source>
        <dbReference type="Proteomes" id="UP000247586"/>
    </source>
</evidence>